<name>A0A0E0M5G9_ORYPU</name>
<feature type="region of interest" description="Disordered" evidence="1">
    <location>
        <begin position="152"/>
        <end position="179"/>
    </location>
</feature>
<sequence>MVVTRTSFDMVWMAEDTVIGDKLQCGAWMTEDVAAGDELRRGTGGEGCGRWQRAPACDVDGGTTGNDVLVPRLLIPRKYHLIRDRNRLILIASQNPHTYVAPGKNVSHSWYKKIFRFSPLTHTTQTVSWAAKPHSQPNSSVGVPFVHDNHTLYNNNFSKTETREKDEKKEEGKKPAKQAVTLRTGRAVVAAHVGEAC</sequence>
<dbReference type="EnsemblPlants" id="OPUNC10G01860.1">
    <property type="protein sequence ID" value="OPUNC10G01860.1"/>
    <property type="gene ID" value="OPUNC10G01860"/>
</dbReference>
<organism evidence="2">
    <name type="scientific">Oryza punctata</name>
    <name type="common">Red rice</name>
    <dbReference type="NCBI Taxonomy" id="4537"/>
    <lineage>
        <taxon>Eukaryota</taxon>
        <taxon>Viridiplantae</taxon>
        <taxon>Streptophyta</taxon>
        <taxon>Embryophyta</taxon>
        <taxon>Tracheophyta</taxon>
        <taxon>Spermatophyta</taxon>
        <taxon>Magnoliopsida</taxon>
        <taxon>Liliopsida</taxon>
        <taxon>Poales</taxon>
        <taxon>Poaceae</taxon>
        <taxon>BOP clade</taxon>
        <taxon>Oryzoideae</taxon>
        <taxon>Oryzeae</taxon>
        <taxon>Oryzinae</taxon>
        <taxon>Oryza</taxon>
    </lineage>
</organism>
<evidence type="ECO:0000313" key="2">
    <source>
        <dbReference type="EnsemblPlants" id="OPUNC10G01860.1"/>
    </source>
</evidence>
<dbReference type="Proteomes" id="UP000026962">
    <property type="component" value="Chromosome 10"/>
</dbReference>
<proteinExistence type="predicted"/>
<reference evidence="2" key="1">
    <citation type="submission" date="2015-04" db="UniProtKB">
        <authorList>
            <consortium name="EnsemblPlants"/>
        </authorList>
    </citation>
    <scope>IDENTIFICATION</scope>
</reference>
<protein>
    <submittedName>
        <fullName evidence="2">Uncharacterized protein</fullName>
    </submittedName>
</protein>
<evidence type="ECO:0000256" key="1">
    <source>
        <dbReference type="SAM" id="MobiDB-lite"/>
    </source>
</evidence>
<evidence type="ECO:0000313" key="3">
    <source>
        <dbReference type="Proteomes" id="UP000026962"/>
    </source>
</evidence>
<accession>A0A0E0M5G9</accession>
<dbReference type="Gramene" id="OPUNC10G01860.1">
    <property type="protein sequence ID" value="OPUNC10G01860.1"/>
    <property type="gene ID" value="OPUNC10G01860"/>
</dbReference>
<reference evidence="2" key="2">
    <citation type="submission" date="2018-05" db="EMBL/GenBank/DDBJ databases">
        <title>OpunRS2 (Oryza punctata Reference Sequence Version 2).</title>
        <authorList>
            <person name="Zhang J."/>
            <person name="Kudrna D."/>
            <person name="Lee S."/>
            <person name="Talag J."/>
            <person name="Welchert J."/>
            <person name="Wing R.A."/>
        </authorList>
    </citation>
    <scope>NUCLEOTIDE SEQUENCE [LARGE SCALE GENOMIC DNA]</scope>
</reference>
<dbReference type="HOGENOM" id="CLU_1386156_0_0_1"/>
<dbReference type="AlphaFoldDB" id="A0A0E0M5G9"/>
<keyword evidence="3" id="KW-1185">Reference proteome</keyword>
<feature type="compositionally biased region" description="Basic and acidic residues" evidence="1">
    <location>
        <begin position="160"/>
        <end position="174"/>
    </location>
</feature>